<protein>
    <submittedName>
        <fullName evidence="2">Hypp6639 protein</fullName>
    </submittedName>
</protein>
<organism evidence="2 3">
    <name type="scientific">Branchiostoma lanceolatum</name>
    <name type="common">Common lancelet</name>
    <name type="synonym">Amphioxus lanceolatum</name>
    <dbReference type="NCBI Taxonomy" id="7740"/>
    <lineage>
        <taxon>Eukaryota</taxon>
        <taxon>Metazoa</taxon>
        <taxon>Chordata</taxon>
        <taxon>Cephalochordata</taxon>
        <taxon>Leptocardii</taxon>
        <taxon>Amphioxiformes</taxon>
        <taxon>Branchiostomatidae</taxon>
        <taxon>Branchiostoma</taxon>
    </lineage>
</organism>
<accession>A0A8J9YVB7</accession>
<feature type="region of interest" description="Disordered" evidence="1">
    <location>
        <begin position="262"/>
        <end position="373"/>
    </location>
</feature>
<dbReference type="AlphaFoldDB" id="A0A8J9YVB7"/>
<name>A0A8J9YVB7_BRALA</name>
<feature type="compositionally biased region" description="Polar residues" evidence="1">
    <location>
        <begin position="82"/>
        <end position="93"/>
    </location>
</feature>
<evidence type="ECO:0000256" key="1">
    <source>
        <dbReference type="SAM" id="MobiDB-lite"/>
    </source>
</evidence>
<evidence type="ECO:0000313" key="3">
    <source>
        <dbReference type="Proteomes" id="UP000838412"/>
    </source>
</evidence>
<feature type="compositionally biased region" description="Basic and acidic residues" evidence="1">
    <location>
        <begin position="700"/>
        <end position="710"/>
    </location>
</feature>
<feature type="compositionally biased region" description="Low complexity" evidence="1">
    <location>
        <begin position="323"/>
        <end position="355"/>
    </location>
</feature>
<feature type="compositionally biased region" description="Polar residues" evidence="1">
    <location>
        <begin position="689"/>
        <end position="699"/>
    </location>
</feature>
<feature type="compositionally biased region" description="Polar residues" evidence="1">
    <location>
        <begin position="266"/>
        <end position="281"/>
    </location>
</feature>
<reference evidence="2" key="1">
    <citation type="submission" date="2022-01" db="EMBL/GenBank/DDBJ databases">
        <authorList>
            <person name="Braso-Vives M."/>
        </authorList>
    </citation>
    <scope>NUCLEOTIDE SEQUENCE</scope>
</reference>
<feature type="region of interest" description="Disordered" evidence="1">
    <location>
        <begin position="684"/>
        <end position="710"/>
    </location>
</feature>
<sequence length="710" mass="79663">MSRARRKDPQICANPTKVPRDQFIEGLRNRETKLELLRRVRMQPDIRFGEIKDEALALSEESNRVQSVQVRGACASAAPSRDATSPDSSTSSLAVPDSATLMQEVLQLRRENYGLSEQTHHLPGWRGHSGHCKTGDQVKLEPKKCGLGGPGSRGSKSKTEHKEARKTYGKNKDKMEETMRKASDAVVRYYLDGDHSLCGTQSLVCSGQRKAWGFSFLPDGKLENLCSDISDREALKKIIAKRLGEEASEATRNRVLQRLEAHNHSPGRTTGNQNKDNNQPQDETEKEELRRLREEVAKYKAAEEQQRQQVGSQQQLRVETQHQEGNQQQQHQPVDTQHQVGNQQQQQGESQQRPGDNGLLQRQPQPPGLSQAEAAAWMTKEFHKALDARMKELAADGVGTERRQADPLTQEDEDKPWTTTNAVPSTVQPSVHLWSGNLGVVIFPSQLLNAELTGESPTAYSRKLMDVYFTKEVLAVSRFKGNGKYAALDEAMMAAVISKNVRYRNSHLLREEEGCRPYEGLHRRLWEDSPPPSEPITPAKQEFNLFRTRLSLFPKHDPNVVPYPMEAEELPIRCHRAFRAPRGFARGCGLPTVERRIERRGSVPPYPEPDFDFASCVDAGADEEGDPGDLADLRGFEELSPLASIMERKEYHCKNCRVHGVDKPLRGQRRLSCEVRGIPPATLAREQVAASSTSPSQGQLEDRGELPLLK</sequence>
<feature type="region of interest" description="Disordered" evidence="1">
    <location>
        <begin position="140"/>
        <end position="176"/>
    </location>
</feature>
<feature type="compositionally biased region" description="Basic and acidic residues" evidence="1">
    <location>
        <begin position="287"/>
        <end position="306"/>
    </location>
</feature>
<feature type="region of interest" description="Disordered" evidence="1">
    <location>
        <begin position="397"/>
        <end position="423"/>
    </location>
</feature>
<feature type="compositionally biased region" description="Basic and acidic residues" evidence="1">
    <location>
        <begin position="157"/>
        <end position="176"/>
    </location>
</feature>
<dbReference type="EMBL" id="OV696697">
    <property type="protein sequence ID" value="CAH1242381.1"/>
    <property type="molecule type" value="Genomic_DNA"/>
</dbReference>
<feature type="region of interest" description="Disordered" evidence="1">
    <location>
        <begin position="76"/>
        <end position="98"/>
    </location>
</feature>
<gene>
    <name evidence="2" type="primary">Hypp6639</name>
    <name evidence="2" type="ORF">BLAG_LOCUS5678</name>
</gene>
<evidence type="ECO:0000313" key="2">
    <source>
        <dbReference type="EMBL" id="CAH1242381.1"/>
    </source>
</evidence>
<dbReference type="Proteomes" id="UP000838412">
    <property type="component" value="Chromosome 12"/>
</dbReference>
<keyword evidence="3" id="KW-1185">Reference proteome</keyword>
<proteinExistence type="predicted"/>